<keyword evidence="15" id="KW-0539">Nucleus</keyword>
<dbReference type="Pfam" id="PF13855">
    <property type="entry name" value="LRR_8"/>
    <property type="match status" value="2"/>
</dbReference>
<evidence type="ECO:0000256" key="16">
    <source>
        <dbReference type="ARBA" id="ARBA00048336"/>
    </source>
</evidence>
<gene>
    <name evidence="19" type="primary">PHLPP1</name>
    <name evidence="21" type="synonym">phlpp1</name>
</gene>
<protein>
    <recommendedName>
        <fullName evidence="5">protein-serine/threonine phosphatase</fullName>
        <ecNumber evidence="5">3.1.3.16</ecNumber>
    </recommendedName>
</protein>
<evidence type="ECO:0000313" key="20">
    <source>
        <dbReference type="Proteomes" id="UP000314980"/>
    </source>
</evidence>
<dbReference type="InterPro" id="IPR036457">
    <property type="entry name" value="PPM-type-like_dom_sf"/>
</dbReference>
<evidence type="ECO:0000256" key="3">
    <source>
        <dbReference type="ARBA" id="ARBA00004170"/>
    </source>
</evidence>
<dbReference type="InterPro" id="IPR032675">
    <property type="entry name" value="LRR_dom_sf"/>
</dbReference>
<feature type="compositionally biased region" description="Basic and acidic residues" evidence="17">
    <location>
        <begin position="273"/>
        <end position="283"/>
    </location>
</feature>
<comment type="subcellular location">
    <subcellularLocation>
        <location evidence="4">Cytoplasm</location>
    </subcellularLocation>
    <subcellularLocation>
        <location evidence="3">Membrane</location>
        <topology evidence="3">Peripheral membrane protein</topology>
    </subcellularLocation>
    <subcellularLocation>
        <location evidence="2">Nucleus</location>
    </subcellularLocation>
</comment>
<evidence type="ECO:0000256" key="14">
    <source>
        <dbReference type="ARBA" id="ARBA00023211"/>
    </source>
</evidence>
<evidence type="ECO:0000256" key="1">
    <source>
        <dbReference type="ARBA" id="ARBA00001936"/>
    </source>
</evidence>
<dbReference type="FunFam" id="3.80.10.10:FF:000173">
    <property type="entry name" value="PH domain and leucine rich repeat protein phosphatase 1"/>
    <property type="match status" value="1"/>
</dbReference>
<dbReference type="FunFam" id="3.60.40.10:FF:000003">
    <property type="entry name" value="PH domain and leucine-rich repeat protein phosphatase 1"/>
    <property type="match status" value="1"/>
</dbReference>
<dbReference type="SUPFAM" id="SSF52058">
    <property type="entry name" value="L domain-like"/>
    <property type="match status" value="2"/>
</dbReference>
<dbReference type="Gene3D" id="3.60.40.10">
    <property type="entry name" value="PPM-type phosphatase domain"/>
    <property type="match status" value="1"/>
</dbReference>
<dbReference type="OrthoDB" id="1394818at2759"/>
<feature type="compositionally biased region" description="Low complexity" evidence="17">
    <location>
        <begin position="299"/>
        <end position="308"/>
    </location>
</feature>
<dbReference type="InterPro" id="IPR001611">
    <property type="entry name" value="Leu-rich_rpt"/>
</dbReference>
<evidence type="ECO:0000313" key="19">
    <source>
        <dbReference type="Ensembl" id="ENSLCAP00010020656.1"/>
    </source>
</evidence>
<feature type="region of interest" description="Disordered" evidence="17">
    <location>
        <begin position="1598"/>
        <end position="1618"/>
    </location>
</feature>
<feature type="compositionally biased region" description="Low complexity" evidence="17">
    <location>
        <begin position="54"/>
        <end position="87"/>
    </location>
</feature>
<dbReference type="FunFam" id="3.80.10.10:FF:000027">
    <property type="entry name" value="PH domain and leucine rich repeat protein phosphatase 2"/>
    <property type="match status" value="1"/>
</dbReference>
<dbReference type="SMART" id="SM00332">
    <property type="entry name" value="PP2Cc"/>
    <property type="match status" value="1"/>
</dbReference>
<feature type="region of interest" description="Disordered" evidence="17">
    <location>
        <begin position="1"/>
        <end position="87"/>
    </location>
</feature>
<feature type="region of interest" description="Disordered" evidence="17">
    <location>
        <begin position="371"/>
        <end position="394"/>
    </location>
</feature>
<feature type="compositionally biased region" description="Low complexity" evidence="17">
    <location>
        <begin position="1635"/>
        <end position="1657"/>
    </location>
</feature>
<feature type="region of interest" description="Disordered" evidence="17">
    <location>
        <begin position="1631"/>
        <end position="1790"/>
    </location>
</feature>
<feature type="compositionally biased region" description="Low complexity" evidence="17">
    <location>
        <begin position="441"/>
        <end position="457"/>
    </location>
</feature>
<dbReference type="GO" id="GO:0046872">
    <property type="term" value="F:metal ion binding"/>
    <property type="evidence" value="ECO:0007669"/>
    <property type="project" value="UniProtKB-KW"/>
</dbReference>
<dbReference type="InterPro" id="IPR050216">
    <property type="entry name" value="LRR_domain-containing"/>
</dbReference>
<keyword evidence="9" id="KW-0479">Metal-binding</keyword>
<dbReference type="Ensembl" id="ENSLCAT00010021112.1">
    <property type="protein sequence ID" value="ENSLCAP00010020656.1"/>
    <property type="gene ID" value="ENSLCAG00010009705.1"/>
</dbReference>
<dbReference type="CDD" id="cd00143">
    <property type="entry name" value="PP2Cc"/>
    <property type="match status" value="1"/>
</dbReference>
<dbReference type="EC" id="3.1.3.16" evidence="5"/>
<feature type="compositionally biased region" description="Polar residues" evidence="17">
    <location>
        <begin position="289"/>
        <end position="298"/>
    </location>
</feature>
<dbReference type="STRING" id="8187.ENSLCAP00010020656"/>
<proteinExistence type="predicted"/>
<dbReference type="GeneID" id="108883413"/>
<dbReference type="Pfam" id="PF00481">
    <property type="entry name" value="PP2C"/>
    <property type="match status" value="1"/>
</dbReference>
<keyword evidence="10" id="KW-0677">Repeat</keyword>
<dbReference type="GO" id="GO:0004722">
    <property type="term" value="F:protein serine/threonine phosphatase activity"/>
    <property type="evidence" value="ECO:0007669"/>
    <property type="project" value="UniProtKB-EC"/>
</dbReference>
<evidence type="ECO:0000256" key="9">
    <source>
        <dbReference type="ARBA" id="ARBA00022723"/>
    </source>
</evidence>
<comment type="cofactor">
    <cofactor evidence="1">
        <name>Mn(2+)</name>
        <dbReference type="ChEBI" id="CHEBI:29035"/>
    </cofactor>
</comment>
<dbReference type="GeneTree" id="ENSGT00940000158137"/>
<keyword evidence="20" id="KW-1185">Reference proteome</keyword>
<reference evidence="20" key="1">
    <citation type="submission" date="2015-09" db="EMBL/GenBank/DDBJ databases">
        <authorList>
            <person name="Sai Rama Sridatta P."/>
        </authorList>
    </citation>
    <scope>NUCLEOTIDE SEQUENCE [LARGE SCALE GENOMIC DNA]</scope>
</reference>
<dbReference type="Proteomes" id="UP000694890">
    <property type="component" value="Linkage group LG4"/>
</dbReference>
<dbReference type="Gene3D" id="3.80.10.10">
    <property type="entry name" value="Ribonuclease Inhibitor"/>
    <property type="match status" value="4"/>
</dbReference>
<keyword evidence="12" id="KW-0904">Protein phosphatase</keyword>
<keyword evidence="11" id="KW-0378">Hydrolase</keyword>
<dbReference type="Pfam" id="PF23010">
    <property type="entry name" value="RA_3"/>
    <property type="match status" value="1"/>
</dbReference>
<dbReference type="Pfam" id="PF00560">
    <property type="entry name" value="LRR_1"/>
    <property type="match status" value="1"/>
</dbReference>
<dbReference type="GO" id="GO:0005737">
    <property type="term" value="C:cytoplasm"/>
    <property type="evidence" value="ECO:0007669"/>
    <property type="project" value="UniProtKB-SubCell"/>
</dbReference>
<evidence type="ECO:0000256" key="15">
    <source>
        <dbReference type="ARBA" id="ARBA00023242"/>
    </source>
</evidence>
<dbReference type="CTD" id="23239"/>
<feature type="compositionally biased region" description="Pro residues" evidence="17">
    <location>
        <begin position="1658"/>
        <end position="1668"/>
    </location>
</feature>
<evidence type="ECO:0000256" key="11">
    <source>
        <dbReference type="ARBA" id="ARBA00022801"/>
    </source>
</evidence>
<feature type="compositionally biased region" description="Gly residues" evidence="17">
    <location>
        <begin position="1695"/>
        <end position="1705"/>
    </location>
</feature>
<keyword evidence="14" id="KW-0464">Manganese</keyword>
<evidence type="ECO:0000259" key="18">
    <source>
        <dbReference type="PROSITE" id="PS51746"/>
    </source>
</evidence>
<feature type="region of interest" description="Disordered" evidence="17">
    <location>
        <begin position="273"/>
        <end position="341"/>
    </location>
</feature>
<evidence type="ECO:0000256" key="13">
    <source>
        <dbReference type="ARBA" id="ARBA00023136"/>
    </source>
</evidence>
<feature type="compositionally biased region" description="Low complexity" evidence="17">
    <location>
        <begin position="1492"/>
        <end position="1509"/>
    </location>
</feature>
<evidence type="ECO:0000256" key="2">
    <source>
        <dbReference type="ARBA" id="ARBA00004123"/>
    </source>
</evidence>
<feature type="compositionally biased region" description="Polar residues" evidence="17">
    <location>
        <begin position="1510"/>
        <end position="1524"/>
    </location>
</feature>
<feature type="region of interest" description="Disordered" evidence="17">
    <location>
        <begin position="437"/>
        <end position="495"/>
    </location>
</feature>
<dbReference type="PANTHER" id="PTHR48051">
    <property type="match status" value="1"/>
</dbReference>
<evidence type="ECO:0000256" key="4">
    <source>
        <dbReference type="ARBA" id="ARBA00004496"/>
    </source>
</evidence>
<reference evidence="21" key="2">
    <citation type="submission" date="2025-04" db="UniProtKB">
        <authorList>
            <consortium name="RefSeq"/>
        </authorList>
    </citation>
    <scope>IDENTIFICATION</scope>
    <source>
        <tissue evidence="21">Brain</tissue>
    </source>
</reference>
<dbReference type="PROSITE" id="PS51746">
    <property type="entry name" value="PPM_2"/>
    <property type="match status" value="1"/>
</dbReference>
<dbReference type="SMART" id="SM00369">
    <property type="entry name" value="LRR_TYP"/>
    <property type="match status" value="10"/>
</dbReference>
<evidence type="ECO:0000256" key="10">
    <source>
        <dbReference type="ARBA" id="ARBA00022737"/>
    </source>
</evidence>
<dbReference type="InterPro" id="IPR003591">
    <property type="entry name" value="Leu-rich_rpt_typical-subtyp"/>
</dbReference>
<keyword evidence="7" id="KW-0597">Phosphoprotein</keyword>
<feature type="compositionally biased region" description="Pro residues" evidence="17">
    <location>
        <begin position="1460"/>
        <end position="1473"/>
    </location>
</feature>
<dbReference type="GO" id="GO:0016020">
    <property type="term" value="C:membrane"/>
    <property type="evidence" value="ECO:0007669"/>
    <property type="project" value="UniProtKB-SubCell"/>
</dbReference>
<feature type="compositionally biased region" description="Polar residues" evidence="17">
    <location>
        <begin position="458"/>
        <end position="467"/>
    </location>
</feature>
<evidence type="ECO:0000256" key="12">
    <source>
        <dbReference type="ARBA" id="ARBA00022912"/>
    </source>
</evidence>
<reference evidence="19" key="3">
    <citation type="submission" date="2025-05" db="UniProtKB">
        <authorList>
            <consortium name="Ensembl"/>
        </authorList>
    </citation>
    <scope>IDENTIFICATION</scope>
</reference>
<dbReference type="CDD" id="cd13322">
    <property type="entry name" value="PH_PHLPP-like"/>
    <property type="match status" value="1"/>
</dbReference>
<keyword evidence="8" id="KW-0433">Leucine-rich repeat</keyword>
<evidence type="ECO:0000256" key="17">
    <source>
        <dbReference type="SAM" id="MobiDB-lite"/>
    </source>
</evidence>
<dbReference type="SUPFAM" id="SSF81606">
    <property type="entry name" value="PP2C-like"/>
    <property type="match status" value="1"/>
</dbReference>
<dbReference type="InterPro" id="IPR001932">
    <property type="entry name" value="PPM-type_phosphatase-like_dom"/>
</dbReference>
<dbReference type="KEGG" id="lcf:108883413"/>
<dbReference type="PANTHER" id="PTHR48051:SF43">
    <property type="entry name" value="PH DOMAIN AND LEUCINE RICH REPEAT PROTEIN PHOSPHATASE 1"/>
    <property type="match status" value="1"/>
</dbReference>
<organism evidence="19 20">
    <name type="scientific">Lates calcarifer</name>
    <name type="common">Barramundi</name>
    <name type="synonym">Holocentrus calcarifer</name>
    <dbReference type="NCBI Taxonomy" id="8187"/>
    <lineage>
        <taxon>Eukaryota</taxon>
        <taxon>Metazoa</taxon>
        <taxon>Chordata</taxon>
        <taxon>Craniata</taxon>
        <taxon>Vertebrata</taxon>
        <taxon>Euteleostomi</taxon>
        <taxon>Actinopterygii</taxon>
        <taxon>Neopterygii</taxon>
        <taxon>Teleostei</taxon>
        <taxon>Neoteleostei</taxon>
        <taxon>Acanthomorphata</taxon>
        <taxon>Carangaria</taxon>
        <taxon>Carangaria incertae sedis</taxon>
        <taxon>Centropomidae</taxon>
        <taxon>Lates</taxon>
    </lineage>
</organism>
<dbReference type="RefSeq" id="XP_018532031.1">
    <property type="nucleotide sequence ID" value="XM_018676515.2"/>
</dbReference>
<evidence type="ECO:0000313" key="21">
    <source>
        <dbReference type="RefSeq" id="XP_018532031.1"/>
    </source>
</evidence>
<comment type="catalytic activity">
    <reaction evidence="16">
        <text>O-phospho-L-threonyl-[protein] + H2O = L-threonyl-[protein] + phosphate</text>
        <dbReference type="Rhea" id="RHEA:47004"/>
        <dbReference type="Rhea" id="RHEA-COMP:11060"/>
        <dbReference type="Rhea" id="RHEA-COMP:11605"/>
        <dbReference type="ChEBI" id="CHEBI:15377"/>
        <dbReference type="ChEBI" id="CHEBI:30013"/>
        <dbReference type="ChEBI" id="CHEBI:43474"/>
        <dbReference type="ChEBI" id="CHEBI:61977"/>
        <dbReference type="EC" id="3.1.3.16"/>
    </reaction>
</comment>
<dbReference type="InParanoid" id="A0A4W6D6C8"/>
<name>A0A4W6D6C8_LATCA</name>
<sequence>MESVQAVAEDGASDGGATKLMKKPSGLSVARGTPADDGGGHLAPSRVEAKNGNSLSHSASTAGSSASNRTVASNGRGSSSNSSSSLLLRRRRLKRNLSAAAAATTTTTSTAASAVTAACGAKMNSALSSASLHTRSLDRKTLLKHRQNMQLQSADREWVRADLHRGSIHVHDRLTPSYPRPVLCTMDTTAGEVALRLSKLCSKSSSVMRIFCKDNPKTDQNGNCNVKYEYSDNPCKVIEDSSIKCSHLGTLESTELRGHPSDRLRLLLMENTDERQKQQDVDGKLFTPESESQDNITCSLSDLNSNSNMDTPNDDDSEHRNGVDSYGLNSGSDVESSAFDDLSSGARLSEHRDSLSDDMILGTEASILSPTFDSATEGHDMYGSSSDELELDCPASSASMDPISQHRTNGIAAVPASYKQCSVGHVNAMINNVGPDSRLNPHGLGSLPPSSSAGSLSRACSTGNTPDIQDPDCGQGAAKTGLAEEHNGDSCDSSSPTLYVQLHGEAVRRLSPDERPLQIQNDFLFKLGFKDPWRVQEEGLNTEIGSLLRFYAGKPQSIESSERVQLSGTYNVRKGKLQLPVNRWTRRQVILCGTCLIVSSVKESQTGKMHILPLIGGKVEEVKKHNHCLAFSSAGPQSQTYYVSFDSFTEHLRWHRHAAKMVSQRINSVDLSCCSLEQLPPNLFYSHDLTHLNLKHNFLPADQRLQQLQRFSRLRSLNLSNNHLGQFPLAICDIPTLTEVNLSCNYLASVPSSVGAMTNLQTFLLDGNSLDELPNELGSLQRLSYLGLSFNQFSHVPQVLERLASMEKLCMAGNNLETLILQNFRLLRVKHIDLRLNKISSMVPDEPDLLRHVTQLDVRDNRLTDLDASVFPRLEVLHCERNRIAGLKAKGCLLKGIYASNNELRQLDVSPVPSNLSYMDVSRNHMESLPDWLCEAKKLEVLDVSHNLIAELPARLLCSNSLRKLSAGHNQLQKLPERVERPLLEVLDVQHNQLVELPCNLFLKSDSLRCVNVSANKLEHLPPSSLSEESHSILQELYLTNNRLTDKCVPMLTGHSHLRVLHMAYNHLQTFPASKMAKLEELEEVDLSGNMLKTVPTTIMNCRRMHTLIAHSNAIEVFPEVMQLMEMKCVDLSCNELSEITLPENLPPKLQELDLTGNPRLNLDHKTLEQLNNIRCFRIDPPPTFSSNEASGGPAVWSHGYTEASGVKNKLCVAALSVNSFCGSREALYGVFDGDRNVEVPYLLQCTMNDVLAEELHKTKSEEDYMTNTFLVMQRKLGTAGQKLGGSAALCHIRHDPTDPGGCFTLTAANVGKCQAILCRDGKPLSLSLLHNVGLEDEYRRIRQHRAIITEDNKVNGVTDSTRIMGYSFLYPSVIPCPYVQTVTLSPQDEFFILGSRGLWDAVSPTEAVEAVRNVPDGLAAAKKLCTLAQGYGCTDSLSAVVVQLSVSEDCCSCCCSEPPQPPPSPGLGPYPPSSSAIKERPSDGSLPVPPSSCSEISSEISTSEMSSEVGSTASSDEPPQSSLVLLHDQPHHPHLHLHHQAHPLSLQHQQAHATNQPCQYLFPGSELPSARSCCALHPACLASSFQRQLSSATFSSALSDNGLDSEDEEPIAGVFSNGSRVEVEADVHCLKAESSSSSSPQMSLPSSTSQDRTLLTLPPPPPPPCTPEPLEEGIDMSLGEAENGLERDESWQGVGAGGGDGGKLAGKRRINGSVARQEKSHNLIEVAADAPSKKSGGYFTAPAQPDPDDQFIIPPELEEEVKEIMKQHQQKQQKPPGTDQPTDYYDTPL</sequence>
<evidence type="ECO:0000256" key="8">
    <source>
        <dbReference type="ARBA" id="ARBA00022614"/>
    </source>
</evidence>
<feature type="region of interest" description="Disordered" evidence="17">
    <location>
        <begin position="1460"/>
        <end position="1526"/>
    </location>
</feature>
<dbReference type="PROSITE" id="PS51450">
    <property type="entry name" value="LRR"/>
    <property type="match status" value="2"/>
</dbReference>
<evidence type="ECO:0000256" key="6">
    <source>
        <dbReference type="ARBA" id="ARBA00022490"/>
    </source>
</evidence>
<feature type="domain" description="PPM-type phosphatase" evidence="18">
    <location>
        <begin position="1198"/>
        <end position="1445"/>
    </location>
</feature>
<dbReference type="Proteomes" id="UP000314980">
    <property type="component" value="Unassembled WGS sequence"/>
</dbReference>
<dbReference type="SUPFAM" id="SSF50729">
    <property type="entry name" value="PH domain-like"/>
    <property type="match status" value="1"/>
</dbReference>
<keyword evidence="13" id="KW-0472">Membrane</keyword>
<keyword evidence="6" id="KW-0963">Cytoplasm</keyword>
<evidence type="ECO:0000256" key="5">
    <source>
        <dbReference type="ARBA" id="ARBA00013081"/>
    </source>
</evidence>
<dbReference type="SMART" id="SM00364">
    <property type="entry name" value="LRR_BAC"/>
    <property type="match status" value="11"/>
</dbReference>
<dbReference type="GO" id="GO:0005634">
    <property type="term" value="C:nucleus"/>
    <property type="evidence" value="ECO:0007669"/>
    <property type="project" value="UniProtKB-SubCell"/>
</dbReference>
<accession>A0A4W6D6C8</accession>
<evidence type="ECO:0000256" key="7">
    <source>
        <dbReference type="ARBA" id="ARBA00022553"/>
    </source>
</evidence>
<dbReference type="InterPro" id="IPR055071">
    <property type="entry name" value="RA_PHLPP-like"/>
</dbReference>